<keyword evidence="8" id="KW-0460">Magnesium</keyword>
<dbReference type="HOGENOM" id="CLU_000907_4_0_1"/>
<dbReference type="CDD" id="cd18034">
    <property type="entry name" value="DEXHc_dicer"/>
    <property type="match status" value="1"/>
</dbReference>
<keyword evidence="11" id="KW-0694">RNA-binding</keyword>
<feature type="domain" description="RNase III" evidence="12">
    <location>
        <begin position="1173"/>
        <end position="1321"/>
    </location>
</feature>
<evidence type="ECO:0000259" key="13">
    <source>
        <dbReference type="PROSITE" id="PS51192"/>
    </source>
</evidence>
<feature type="domain" description="Helicase C-terminal" evidence="14">
    <location>
        <begin position="347"/>
        <end position="521"/>
    </location>
</feature>
<dbReference type="PANTHER" id="PTHR14950">
    <property type="entry name" value="DICER-RELATED"/>
    <property type="match status" value="1"/>
</dbReference>
<name>A0A067PDJ7_PLEO1</name>
<keyword evidence="7" id="KW-0067">ATP-binding</keyword>
<dbReference type="SMART" id="SM00487">
    <property type="entry name" value="DEXDc"/>
    <property type="match status" value="1"/>
</dbReference>
<evidence type="ECO:0000256" key="7">
    <source>
        <dbReference type="ARBA" id="ARBA00022840"/>
    </source>
</evidence>
<comment type="cofactor">
    <cofactor evidence="1">
        <name>Mn(2+)</name>
        <dbReference type="ChEBI" id="CHEBI:29035"/>
    </cofactor>
</comment>
<comment type="similarity">
    <text evidence="11">Belongs to the helicase family. Dicer subfamily.</text>
</comment>
<dbReference type="Pfam" id="PF00636">
    <property type="entry name" value="Ribonuclease_3"/>
    <property type="match status" value="2"/>
</dbReference>
<feature type="domain" description="RNase III" evidence="12">
    <location>
        <begin position="987"/>
        <end position="1133"/>
    </location>
</feature>
<dbReference type="OrthoDB" id="416741at2759"/>
<dbReference type="GO" id="GO:0046872">
    <property type="term" value="F:metal ion binding"/>
    <property type="evidence" value="ECO:0007669"/>
    <property type="project" value="UniProtKB-KW"/>
</dbReference>
<evidence type="ECO:0000256" key="11">
    <source>
        <dbReference type="PROSITE-ProRule" id="PRU00657"/>
    </source>
</evidence>
<feature type="domain" description="Helicase ATP-binding" evidence="13">
    <location>
        <begin position="18"/>
        <end position="192"/>
    </location>
</feature>
<dbReference type="GO" id="GO:0030422">
    <property type="term" value="P:siRNA processing"/>
    <property type="evidence" value="ECO:0007669"/>
    <property type="project" value="TreeGrafter"/>
</dbReference>
<dbReference type="InterPro" id="IPR001650">
    <property type="entry name" value="Helicase_C-like"/>
</dbReference>
<reference evidence="17" key="1">
    <citation type="journal article" date="2014" name="Proc. Natl. Acad. Sci. U.S.A.">
        <title>Extensive sampling of basidiomycete genomes demonstrates inadequacy of the white-rot/brown-rot paradigm for wood decay fungi.</title>
        <authorList>
            <person name="Riley R."/>
            <person name="Salamov A.A."/>
            <person name="Brown D.W."/>
            <person name="Nagy L.G."/>
            <person name="Floudas D."/>
            <person name="Held B.W."/>
            <person name="Levasseur A."/>
            <person name="Lombard V."/>
            <person name="Morin E."/>
            <person name="Otillar R."/>
            <person name="Lindquist E.A."/>
            <person name="Sun H."/>
            <person name="LaButti K.M."/>
            <person name="Schmutz J."/>
            <person name="Jabbour D."/>
            <person name="Luo H."/>
            <person name="Baker S.E."/>
            <person name="Pisabarro A.G."/>
            <person name="Walton J.D."/>
            <person name="Blanchette R.A."/>
            <person name="Henrissat B."/>
            <person name="Martin F."/>
            <person name="Cullen D."/>
            <person name="Hibbett D.S."/>
            <person name="Grigoriev I.V."/>
        </authorList>
    </citation>
    <scope>NUCLEOTIDE SEQUENCE [LARGE SCALE GENOMIC DNA]</scope>
    <source>
        <strain evidence="17">PC15</strain>
    </source>
</reference>
<dbReference type="PROSITE" id="PS50142">
    <property type="entry name" value="RNASE_3_2"/>
    <property type="match status" value="2"/>
</dbReference>
<feature type="domain" description="Dicer dsRNA-binding fold" evidence="15">
    <location>
        <begin position="564"/>
        <end position="672"/>
    </location>
</feature>
<dbReference type="InterPro" id="IPR000999">
    <property type="entry name" value="RNase_III_dom"/>
</dbReference>
<dbReference type="STRING" id="1137138.A0A067PDJ7"/>
<sequence length="1464" mass="164245">MESDLQSNLIPRKYQEEIFIQAQGRNVIAALGTGSGKTLIGALLLKWMAIKDTRPRTMIFLVPKVALVEQQGKYLKDHTPFKVKLLYGSMDIDLADREGWEACFDQHELFVMTAQIFLNFLAHSIWSIDKTSIIIFDECHHARKKHAYNQIMNGFYFHTSIEQRPKIFGMTASPIWDTKDATGSLATLERNLDAVVIGVKEHLTELELSVPKPNEIIEVFPPAPKTRLDTHDLYHTLNVFSDLLSSQESVEWFKVQGRYHSALSNLGHYCAELFLFHEMDFRVAQVIGESTIGSDICADYISLPGLEPKSLHPDMLHVRSILDDYRPFFSTSEVSPSRVPLKECTPKLSKLIEILLSHATGASTAFQAIVFVEQRHVASCLAHILPCIDELGGRFNPGLLLGEGTGLNGASKAMSSFMGGEWTAKKREETLAQFRRGEINILVATSVAEEGLHFPDCSLVVRYDPLQHLVGYVQSRGRARNMIASTFVIMIQEDDTVQLEKYRRFLDGEPKVKKLLNSKRIRDTPTDNDEDDDEESDAVYELNLQNRERYVVPETGATLNYDNAINLLSHLCALIPCDAFTPTHIPKYEPIATAEQPIFDAPLPVDACGYACTLRLPPSLPLPPTHLTFAGPVKLSKKEAKRAVAFKAVKALRKFDVFDAYLLPTSKGSSQRGKRGTKGKLDVDGRGYVDVGGIPPMMNVDVRNPWHMGSPSRGLSPSGCEGRMLWLHAVWINGARSAGIVSEVPLPPCEAWTERRDFFRMNKPRPLDLRREIGPGETEEELYERMAKYTTSGIWYRVMGRPVDGHPSFYVVPLVAEAPYPRVDFHALCKFAVHPYGNYDWSGITPEHYDRLFVMNNNQHGRPYLLRRVRHDLSPQSCPPPGSREDGFPTFYEYWIDRWKRRKREARVPEDGPLIEVYRLSRHRDSKYYQDPQDLTGETVYGASDGAIIPQGSCAWFDLPWPILKTFEMLPILARRIIDVYRARCARLDFGLPAIRTNLQVEAFTIPSTDAPYNNQRLETLGDSVLKVCVTVHAFNKYPHRHEGQLSALRQSTISNWCLMARAREVGLESYLISEPLDLAIWPHSQGIRDKAEAFGSGELGSNAHKRVPRIIARRSLQDCMEATLGAAFATGGIPMALQAGDAIGLAFGGVVPWPMRYKKASTAQEHVATPLFSHLQEALGYIFRRPELIVEAMTHPSFASELGGPSYQRLEFLGDAVLDLIVVAYLYDKFPKATSHQLSFPRTRAICSTALAWVAVNRLQLHKVMLINNVELSMLIAQYVPMLEDCSAGDIVRQGWKYEPPKVISDVFEGVLGAILIDTNWDYEKTAVITENIMEDVLTQLSPTLPLYPGPELTTWVAMSGCRELEIRKSERCAKGESVSVVIHGTTVSGPITSPSFSLAKHAACVRALDILRDPKSDKSLSRLCRCQRGGASFVTRSEEQNSTGESEAEEEEVERILLAGLF</sequence>
<dbReference type="CDD" id="cd00593">
    <property type="entry name" value="RIBOc"/>
    <property type="match status" value="2"/>
</dbReference>
<dbReference type="InterPro" id="IPR027417">
    <property type="entry name" value="P-loop_NTPase"/>
</dbReference>
<dbReference type="Pfam" id="PF03368">
    <property type="entry name" value="Dicer_dimer"/>
    <property type="match status" value="1"/>
</dbReference>
<evidence type="ECO:0000256" key="8">
    <source>
        <dbReference type="ARBA" id="ARBA00022842"/>
    </source>
</evidence>
<dbReference type="InterPro" id="IPR036389">
    <property type="entry name" value="RNase_III_sf"/>
</dbReference>
<evidence type="ECO:0000256" key="2">
    <source>
        <dbReference type="ARBA" id="ARBA00022723"/>
    </source>
</evidence>
<evidence type="ECO:0000313" key="17">
    <source>
        <dbReference type="Proteomes" id="UP000027073"/>
    </source>
</evidence>
<dbReference type="SMART" id="SM00535">
    <property type="entry name" value="RIBOc"/>
    <property type="match status" value="2"/>
</dbReference>
<keyword evidence="2" id="KW-0479">Metal-binding</keyword>
<dbReference type="EMBL" id="KL198004">
    <property type="protein sequence ID" value="KDQ33956.1"/>
    <property type="molecule type" value="Genomic_DNA"/>
</dbReference>
<dbReference type="GO" id="GO:0005524">
    <property type="term" value="F:ATP binding"/>
    <property type="evidence" value="ECO:0007669"/>
    <property type="project" value="UniProtKB-KW"/>
</dbReference>
<keyword evidence="3" id="KW-0677">Repeat</keyword>
<evidence type="ECO:0000256" key="9">
    <source>
        <dbReference type="ARBA" id="ARBA00023158"/>
    </source>
</evidence>
<dbReference type="GO" id="GO:0003677">
    <property type="term" value="F:DNA binding"/>
    <property type="evidence" value="ECO:0007669"/>
    <property type="project" value="InterPro"/>
</dbReference>
<dbReference type="Gene3D" id="3.30.160.380">
    <property type="entry name" value="Dicer dimerisation domain"/>
    <property type="match status" value="1"/>
</dbReference>
<dbReference type="GO" id="GO:0003723">
    <property type="term" value="F:RNA binding"/>
    <property type="evidence" value="ECO:0007669"/>
    <property type="project" value="UniProtKB-UniRule"/>
</dbReference>
<dbReference type="SUPFAM" id="SSF52540">
    <property type="entry name" value="P-loop containing nucleoside triphosphate hydrolases"/>
    <property type="match status" value="1"/>
</dbReference>
<dbReference type="FunCoup" id="A0A067PDJ7">
    <property type="interactions" value="302"/>
</dbReference>
<dbReference type="GO" id="GO:0005737">
    <property type="term" value="C:cytoplasm"/>
    <property type="evidence" value="ECO:0007669"/>
    <property type="project" value="TreeGrafter"/>
</dbReference>
<organism evidence="16 17">
    <name type="scientific">Pleurotus ostreatus (strain PC15)</name>
    <name type="common">Oyster mushroom</name>
    <dbReference type="NCBI Taxonomy" id="1137138"/>
    <lineage>
        <taxon>Eukaryota</taxon>
        <taxon>Fungi</taxon>
        <taxon>Dikarya</taxon>
        <taxon>Basidiomycota</taxon>
        <taxon>Agaricomycotina</taxon>
        <taxon>Agaricomycetes</taxon>
        <taxon>Agaricomycetidae</taxon>
        <taxon>Agaricales</taxon>
        <taxon>Pleurotineae</taxon>
        <taxon>Pleurotaceae</taxon>
        <taxon>Pleurotus</taxon>
    </lineage>
</organism>
<dbReference type="PROSITE" id="PS51194">
    <property type="entry name" value="HELICASE_CTER"/>
    <property type="match status" value="1"/>
</dbReference>
<dbReference type="InterPro" id="IPR014001">
    <property type="entry name" value="Helicase_ATP-bd"/>
</dbReference>
<dbReference type="InterPro" id="IPR006935">
    <property type="entry name" value="Helicase/UvrB_N"/>
</dbReference>
<dbReference type="Proteomes" id="UP000027073">
    <property type="component" value="Unassembled WGS sequence"/>
</dbReference>
<keyword evidence="5" id="KW-0378">Hydrolase</keyword>
<evidence type="ECO:0000256" key="4">
    <source>
        <dbReference type="ARBA" id="ARBA00022741"/>
    </source>
</evidence>
<dbReference type="Pfam" id="PF00271">
    <property type="entry name" value="Helicase_C"/>
    <property type="match status" value="1"/>
</dbReference>
<dbReference type="PANTHER" id="PTHR14950:SF37">
    <property type="entry name" value="ENDORIBONUCLEASE DICER"/>
    <property type="match status" value="1"/>
</dbReference>
<evidence type="ECO:0000259" key="14">
    <source>
        <dbReference type="PROSITE" id="PS51194"/>
    </source>
</evidence>
<dbReference type="GO" id="GO:0004525">
    <property type="term" value="F:ribonuclease III activity"/>
    <property type="evidence" value="ECO:0007669"/>
    <property type="project" value="InterPro"/>
</dbReference>
<accession>A0A067PDJ7</accession>
<dbReference type="PROSITE" id="PS51192">
    <property type="entry name" value="HELICASE_ATP_BIND_1"/>
    <property type="match status" value="1"/>
</dbReference>
<proteinExistence type="inferred from homology"/>
<dbReference type="GO" id="GO:0004386">
    <property type="term" value="F:helicase activity"/>
    <property type="evidence" value="ECO:0007669"/>
    <property type="project" value="UniProtKB-KW"/>
</dbReference>
<evidence type="ECO:0000256" key="6">
    <source>
        <dbReference type="ARBA" id="ARBA00022806"/>
    </source>
</evidence>
<dbReference type="PROSITE" id="PS51327">
    <property type="entry name" value="DICER_DSRBF"/>
    <property type="match status" value="1"/>
</dbReference>
<evidence type="ECO:0000259" key="12">
    <source>
        <dbReference type="PROSITE" id="PS50142"/>
    </source>
</evidence>
<dbReference type="Pfam" id="PF04851">
    <property type="entry name" value="ResIII"/>
    <property type="match status" value="1"/>
</dbReference>
<keyword evidence="10" id="KW-0464">Manganese</keyword>
<evidence type="ECO:0008006" key="18">
    <source>
        <dbReference type="Google" id="ProtNLM"/>
    </source>
</evidence>
<evidence type="ECO:0000313" key="16">
    <source>
        <dbReference type="EMBL" id="KDQ33956.1"/>
    </source>
</evidence>
<evidence type="ECO:0000256" key="1">
    <source>
        <dbReference type="ARBA" id="ARBA00001936"/>
    </source>
</evidence>
<keyword evidence="4" id="KW-0547">Nucleotide-binding</keyword>
<evidence type="ECO:0000256" key="3">
    <source>
        <dbReference type="ARBA" id="ARBA00022737"/>
    </source>
</evidence>
<dbReference type="Gene3D" id="3.40.50.300">
    <property type="entry name" value="P-loop containing nucleotide triphosphate hydrolases"/>
    <property type="match status" value="2"/>
</dbReference>
<dbReference type="InParanoid" id="A0A067PDJ7"/>
<dbReference type="SMART" id="SM00490">
    <property type="entry name" value="HELICc"/>
    <property type="match status" value="1"/>
</dbReference>
<dbReference type="SUPFAM" id="SSF69065">
    <property type="entry name" value="RNase III domain-like"/>
    <property type="match status" value="2"/>
</dbReference>
<dbReference type="PROSITE" id="PS00517">
    <property type="entry name" value="RNASE_3_1"/>
    <property type="match status" value="1"/>
</dbReference>
<keyword evidence="9" id="KW-0943">RNA-mediated gene silencing</keyword>
<dbReference type="GO" id="GO:0005634">
    <property type="term" value="C:nucleus"/>
    <property type="evidence" value="ECO:0007669"/>
    <property type="project" value="TreeGrafter"/>
</dbReference>
<dbReference type="Gene3D" id="1.10.1520.10">
    <property type="entry name" value="Ribonuclease III domain"/>
    <property type="match status" value="2"/>
</dbReference>
<protein>
    <recommendedName>
        <fullName evidence="18">Dicer-like protein 1</fullName>
    </recommendedName>
</protein>
<dbReference type="InterPro" id="IPR038248">
    <property type="entry name" value="Dicer_dimer_sf"/>
</dbReference>
<gene>
    <name evidence="16" type="ORF">PLEOSDRAFT_1033048</name>
</gene>
<dbReference type="VEuPathDB" id="FungiDB:PLEOSDRAFT_1033048"/>
<evidence type="ECO:0000259" key="15">
    <source>
        <dbReference type="PROSITE" id="PS51327"/>
    </source>
</evidence>
<evidence type="ECO:0000256" key="10">
    <source>
        <dbReference type="ARBA" id="ARBA00023211"/>
    </source>
</evidence>
<dbReference type="InterPro" id="IPR005034">
    <property type="entry name" value="Dicer_dimerisation"/>
</dbReference>
<evidence type="ECO:0000256" key="5">
    <source>
        <dbReference type="ARBA" id="ARBA00022801"/>
    </source>
</evidence>
<keyword evidence="6" id="KW-0347">Helicase</keyword>